<organism evidence="2 3">
    <name type="scientific">Ralstonia solanacearum (strain UW551)</name>
    <dbReference type="NCBI Taxonomy" id="342110"/>
    <lineage>
        <taxon>Bacteria</taxon>
        <taxon>Pseudomonadati</taxon>
        <taxon>Pseudomonadota</taxon>
        <taxon>Betaproteobacteria</taxon>
        <taxon>Burkholderiales</taxon>
        <taxon>Burkholderiaceae</taxon>
        <taxon>Ralstonia</taxon>
        <taxon>Ralstonia solanacearum species complex</taxon>
    </lineage>
</organism>
<feature type="region of interest" description="Disordered" evidence="1">
    <location>
        <begin position="32"/>
        <end position="55"/>
    </location>
</feature>
<evidence type="ECO:0000256" key="1">
    <source>
        <dbReference type="SAM" id="MobiDB-lite"/>
    </source>
</evidence>
<reference evidence="2 3" key="1">
    <citation type="journal article" date="2006" name="Mol. Plant Microbe Interact.">
        <title>Identification of open reading frames unique to a select agent: Ralstonia solanacearum race 3 biovar 2.</title>
        <authorList>
            <person name="Gabriel D.W."/>
            <person name="Allen C."/>
            <person name="Schell M."/>
            <person name="Denny T.P."/>
            <person name="Greenberg J.T."/>
            <person name="Duan Y.P."/>
            <person name="Flores-Cruz Z."/>
            <person name="Huang Q."/>
            <person name="Clifford J.M."/>
            <person name="Presting G."/>
            <person name="Gonzalez E.T."/>
            <person name="Reddy J."/>
            <person name="Elphinstone J."/>
            <person name="Swanson J."/>
            <person name="Yao J."/>
            <person name="Mulholland V."/>
            <person name="Liu L."/>
            <person name="Farmerie W."/>
            <person name="Patnaikuni M."/>
            <person name="Balogh B."/>
            <person name="Norman D."/>
            <person name="Alvarez A."/>
            <person name="Castillo J.A."/>
            <person name="Jones J."/>
            <person name="Saddler G."/>
            <person name="Walunas T."/>
            <person name="Zhukov A."/>
            <person name="Mikhailova N."/>
        </authorList>
    </citation>
    <scope>NUCLEOTIDE SEQUENCE [LARGE SCALE GENOMIC DNA]</scope>
    <source>
        <strain evidence="2 3">UW551</strain>
    </source>
</reference>
<dbReference type="AlphaFoldDB" id="A0AB33VEM7"/>
<dbReference type="Proteomes" id="UP000005933">
    <property type="component" value="Unassembled WGS sequence"/>
</dbReference>
<proteinExistence type="predicted"/>
<comment type="caution">
    <text evidence="2">The sequence shown here is derived from an EMBL/GenBank/DDBJ whole genome shotgun (WGS) entry which is preliminary data.</text>
</comment>
<gene>
    <name evidence="2" type="ORF">RRSL_02978</name>
</gene>
<protein>
    <submittedName>
        <fullName evidence="2">Uncharacterized protein</fullName>
    </submittedName>
</protein>
<evidence type="ECO:0000313" key="3">
    <source>
        <dbReference type="Proteomes" id="UP000005933"/>
    </source>
</evidence>
<dbReference type="EMBL" id="AAKL01000016">
    <property type="protein sequence ID" value="EAP73299.1"/>
    <property type="molecule type" value="Genomic_DNA"/>
</dbReference>
<name>A0AB33VEM7_RALSU</name>
<evidence type="ECO:0000313" key="2">
    <source>
        <dbReference type="EMBL" id="EAP73299.1"/>
    </source>
</evidence>
<accession>A0AB33VEM7</accession>
<sequence>MLAAASTHAATRTHCPGVLMTSAKPAAIPSCDAPSARWPARKPYSPSPCWSRPQPLPHRMRKWCRTWLGTLGNR</sequence>